<evidence type="ECO:0000313" key="3">
    <source>
        <dbReference type="Proteomes" id="UP000828390"/>
    </source>
</evidence>
<evidence type="ECO:0000256" key="1">
    <source>
        <dbReference type="SAM" id="MobiDB-lite"/>
    </source>
</evidence>
<evidence type="ECO:0000313" key="2">
    <source>
        <dbReference type="EMBL" id="KAH3776496.1"/>
    </source>
</evidence>
<dbReference type="AlphaFoldDB" id="A0A9D4II79"/>
<feature type="region of interest" description="Disordered" evidence="1">
    <location>
        <begin position="13"/>
        <end position="34"/>
    </location>
</feature>
<reference evidence="2" key="2">
    <citation type="submission" date="2020-11" db="EMBL/GenBank/DDBJ databases">
        <authorList>
            <person name="McCartney M.A."/>
            <person name="Auch B."/>
            <person name="Kono T."/>
            <person name="Mallez S."/>
            <person name="Becker A."/>
            <person name="Gohl D.M."/>
            <person name="Silverstein K.A.T."/>
            <person name="Koren S."/>
            <person name="Bechman K.B."/>
            <person name="Herman A."/>
            <person name="Abrahante J.E."/>
            <person name="Garbe J."/>
        </authorList>
    </citation>
    <scope>NUCLEOTIDE SEQUENCE</scope>
    <source>
        <strain evidence="2">Duluth1</strain>
        <tissue evidence="2">Whole animal</tissue>
    </source>
</reference>
<dbReference type="Proteomes" id="UP000828390">
    <property type="component" value="Unassembled WGS sequence"/>
</dbReference>
<dbReference type="EMBL" id="JAIWYP010000009">
    <property type="protein sequence ID" value="KAH3776496.1"/>
    <property type="molecule type" value="Genomic_DNA"/>
</dbReference>
<feature type="compositionally biased region" description="Polar residues" evidence="1">
    <location>
        <begin position="13"/>
        <end position="30"/>
    </location>
</feature>
<keyword evidence="3" id="KW-1185">Reference proteome</keyword>
<gene>
    <name evidence="2" type="ORF">DPMN_177922</name>
</gene>
<proteinExistence type="predicted"/>
<protein>
    <submittedName>
        <fullName evidence="2">Uncharacterized protein</fullName>
    </submittedName>
</protein>
<accession>A0A9D4II79</accession>
<sequence length="196" mass="22655">MRNVNARVFTNQMWTGGRQTKTNPKTSPKQSGKKCDLYSVRSQGTIFELISHIKKTNVLTKFHENWAKNVTSRVFTCLYYIHIEKNAPPTGGHVFLPIWTIFELVQDINKTNVLTNFHDDWAKIVTSRVFTRKTAPPTGGHTNILTNFKLDPDFIGTKLLTKFHKDRTINVASRVFTNQMWTTDGRRTKTRQKKLT</sequence>
<reference evidence="2" key="1">
    <citation type="journal article" date="2019" name="bioRxiv">
        <title>The Genome of the Zebra Mussel, Dreissena polymorpha: A Resource for Invasive Species Research.</title>
        <authorList>
            <person name="McCartney M.A."/>
            <person name="Auch B."/>
            <person name="Kono T."/>
            <person name="Mallez S."/>
            <person name="Zhang Y."/>
            <person name="Obille A."/>
            <person name="Becker A."/>
            <person name="Abrahante J.E."/>
            <person name="Garbe J."/>
            <person name="Badalamenti J.P."/>
            <person name="Herman A."/>
            <person name="Mangelson H."/>
            <person name="Liachko I."/>
            <person name="Sullivan S."/>
            <person name="Sone E.D."/>
            <person name="Koren S."/>
            <person name="Silverstein K.A.T."/>
            <person name="Beckman K.B."/>
            <person name="Gohl D.M."/>
        </authorList>
    </citation>
    <scope>NUCLEOTIDE SEQUENCE</scope>
    <source>
        <strain evidence="2">Duluth1</strain>
        <tissue evidence="2">Whole animal</tissue>
    </source>
</reference>
<comment type="caution">
    <text evidence="2">The sequence shown here is derived from an EMBL/GenBank/DDBJ whole genome shotgun (WGS) entry which is preliminary data.</text>
</comment>
<name>A0A9D4II79_DREPO</name>
<organism evidence="2 3">
    <name type="scientific">Dreissena polymorpha</name>
    <name type="common">Zebra mussel</name>
    <name type="synonym">Mytilus polymorpha</name>
    <dbReference type="NCBI Taxonomy" id="45954"/>
    <lineage>
        <taxon>Eukaryota</taxon>
        <taxon>Metazoa</taxon>
        <taxon>Spiralia</taxon>
        <taxon>Lophotrochozoa</taxon>
        <taxon>Mollusca</taxon>
        <taxon>Bivalvia</taxon>
        <taxon>Autobranchia</taxon>
        <taxon>Heteroconchia</taxon>
        <taxon>Euheterodonta</taxon>
        <taxon>Imparidentia</taxon>
        <taxon>Neoheterodontei</taxon>
        <taxon>Myida</taxon>
        <taxon>Dreissenoidea</taxon>
        <taxon>Dreissenidae</taxon>
        <taxon>Dreissena</taxon>
    </lineage>
</organism>